<dbReference type="InterPro" id="IPR037119">
    <property type="entry name" value="Haem_oxidase_HugZ-like_sf"/>
</dbReference>
<evidence type="ECO:0000313" key="2">
    <source>
        <dbReference type="EMBL" id="QSB04745.1"/>
    </source>
</evidence>
<evidence type="ECO:0000313" key="3">
    <source>
        <dbReference type="Proteomes" id="UP000662939"/>
    </source>
</evidence>
<reference evidence="2" key="1">
    <citation type="submission" date="2021-02" db="EMBL/GenBank/DDBJ databases">
        <title>Natronoglycomyces albus gen. nov., sp. nov, a haloalkaliphilic actinobacterium from a soda solonchak soil.</title>
        <authorList>
            <person name="Sorokin D.Y."/>
            <person name="Khijniak T.V."/>
            <person name="Zakharycheva A.P."/>
            <person name="Boueva O.V."/>
            <person name="Ariskina E.V."/>
            <person name="Hahnke R.L."/>
            <person name="Bunk B."/>
            <person name="Sproer C."/>
            <person name="Schumann P."/>
            <person name="Evtushenko L.I."/>
            <person name="Kublanov I.V."/>
        </authorList>
    </citation>
    <scope>NUCLEOTIDE SEQUENCE</scope>
    <source>
        <strain evidence="2">DSM 106290</strain>
    </source>
</reference>
<proteinExistence type="predicted"/>
<sequence>MSASNNPFPPDVIDAVRRHMNDDHAADTLVMCRGVGGHPDATAAEMTGMDGEAGIYRLTLPEGEKTIRIPWERPLTQRAEVRPEVVRIYTESCAILGLEPPTSH</sequence>
<organism evidence="2 3">
    <name type="scientific">Natronoglycomyces albus</name>
    <dbReference type="NCBI Taxonomy" id="2811108"/>
    <lineage>
        <taxon>Bacteria</taxon>
        <taxon>Bacillati</taxon>
        <taxon>Actinomycetota</taxon>
        <taxon>Actinomycetes</taxon>
        <taxon>Glycomycetales</taxon>
        <taxon>Glycomycetaceae</taxon>
        <taxon>Natronoglycomyces</taxon>
    </lineage>
</organism>
<dbReference type="AlphaFoldDB" id="A0A895XNV1"/>
<evidence type="ECO:0000259" key="1">
    <source>
        <dbReference type="Pfam" id="PF10615"/>
    </source>
</evidence>
<dbReference type="InterPro" id="IPR019595">
    <property type="entry name" value="DUF2470"/>
</dbReference>
<accession>A0A895XNV1</accession>
<dbReference type="Proteomes" id="UP000662939">
    <property type="component" value="Chromosome"/>
</dbReference>
<gene>
    <name evidence="2" type="ORF">JQS30_13365</name>
</gene>
<name>A0A895XNV1_9ACTN</name>
<dbReference type="KEGG" id="nav:JQS30_13365"/>
<keyword evidence="3" id="KW-1185">Reference proteome</keyword>
<protein>
    <submittedName>
        <fullName evidence="2">DUF2470 domain-containing protein</fullName>
    </submittedName>
</protein>
<dbReference type="RefSeq" id="WP_213170742.1">
    <property type="nucleotide sequence ID" value="NZ_CP070496.1"/>
</dbReference>
<feature type="domain" description="DUF2470" evidence="1">
    <location>
        <begin position="18"/>
        <end position="87"/>
    </location>
</feature>
<dbReference type="Gene3D" id="3.20.180.10">
    <property type="entry name" value="PNP-oxidase-like"/>
    <property type="match status" value="1"/>
</dbReference>
<dbReference type="EMBL" id="CP070496">
    <property type="protein sequence ID" value="QSB04745.1"/>
    <property type="molecule type" value="Genomic_DNA"/>
</dbReference>
<dbReference type="Pfam" id="PF10615">
    <property type="entry name" value="DUF2470"/>
    <property type="match status" value="1"/>
</dbReference>